<proteinExistence type="predicted"/>
<dbReference type="Proteomes" id="UP000271678">
    <property type="component" value="Unassembled WGS sequence"/>
</dbReference>
<evidence type="ECO:0000313" key="2">
    <source>
        <dbReference type="Proteomes" id="UP000271678"/>
    </source>
</evidence>
<reference evidence="1 2" key="1">
    <citation type="submission" date="2018-11" db="EMBL/GenBank/DDBJ databases">
        <title>Draft genome of Simplicispira Flexivirga sp. BO-16.</title>
        <authorList>
            <person name="Im W.T."/>
        </authorList>
    </citation>
    <scope>NUCLEOTIDE SEQUENCE [LARGE SCALE GENOMIC DNA]</scope>
    <source>
        <strain evidence="1 2">BO-16</strain>
    </source>
</reference>
<sequence>MAGTADGRSRGQVMADTLTGRVTGRVVTGPVDVHVDLLIGVDTLIGEEPGQVAGFGPVPADLAREWATSDRVQVRRLFTYPETGDLVGMESRSRCYRGGLARLVRVRDRTCRTPWCESDAVV</sequence>
<protein>
    <submittedName>
        <fullName evidence="1">Uncharacterized protein</fullName>
    </submittedName>
</protein>
<keyword evidence="2" id="KW-1185">Reference proteome</keyword>
<comment type="caution">
    <text evidence="1">The sequence shown here is derived from an EMBL/GenBank/DDBJ whole genome shotgun (WGS) entry which is preliminary data.</text>
</comment>
<organism evidence="1 2">
    <name type="scientific">Flexivirga caeni</name>
    <dbReference type="NCBI Taxonomy" id="2294115"/>
    <lineage>
        <taxon>Bacteria</taxon>
        <taxon>Bacillati</taxon>
        <taxon>Actinomycetota</taxon>
        <taxon>Actinomycetes</taxon>
        <taxon>Micrococcales</taxon>
        <taxon>Dermacoccaceae</taxon>
        <taxon>Flexivirga</taxon>
    </lineage>
</organism>
<gene>
    <name evidence="1" type="ORF">EFY87_11265</name>
</gene>
<evidence type="ECO:0000313" key="1">
    <source>
        <dbReference type="EMBL" id="RNI21719.1"/>
    </source>
</evidence>
<dbReference type="AlphaFoldDB" id="A0A3M9M830"/>
<name>A0A3M9M830_9MICO</name>
<accession>A0A3M9M830</accession>
<dbReference type="EMBL" id="RJJQ01000010">
    <property type="protein sequence ID" value="RNI21719.1"/>
    <property type="molecule type" value="Genomic_DNA"/>
</dbReference>